<evidence type="ECO:0000256" key="1">
    <source>
        <dbReference type="ARBA" id="ARBA00007705"/>
    </source>
</evidence>
<evidence type="ECO:0000256" key="7">
    <source>
        <dbReference type="ARBA" id="ARBA00023125"/>
    </source>
</evidence>
<dbReference type="PRINTS" id="PR00868">
    <property type="entry name" value="DNAPOLI"/>
</dbReference>
<keyword evidence="5" id="KW-0235">DNA replication</keyword>
<feature type="domain" description="DNA-directed DNA polymerase family A palm" evidence="9">
    <location>
        <begin position="3"/>
        <end position="206"/>
    </location>
</feature>
<keyword evidence="4" id="KW-0548">Nucleotidyltransferase</keyword>
<comment type="similarity">
    <text evidence="1">Belongs to the DNA polymerase type-A family.</text>
</comment>
<organism evidence="10">
    <name type="scientific">viral metagenome</name>
    <dbReference type="NCBI Taxonomy" id="1070528"/>
    <lineage>
        <taxon>unclassified sequences</taxon>
        <taxon>metagenomes</taxon>
        <taxon>organismal metagenomes</taxon>
    </lineage>
</organism>
<gene>
    <name evidence="10" type="ORF">MM415B01627_0007</name>
</gene>
<evidence type="ECO:0000256" key="3">
    <source>
        <dbReference type="ARBA" id="ARBA00022679"/>
    </source>
</evidence>
<comment type="catalytic activity">
    <reaction evidence="8">
        <text>DNA(n) + a 2'-deoxyribonucleoside 5'-triphosphate = DNA(n+1) + diphosphate</text>
        <dbReference type="Rhea" id="RHEA:22508"/>
        <dbReference type="Rhea" id="RHEA-COMP:17339"/>
        <dbReference type="Rhea" id="RHEA-COMP:17340"/>
        <dbReference type="ChEBI" id="CHEBI:33019"/>
        <dbReference type="ChEBI" id="CHEBI:61560"/>
        <dbReference type="ChEBI" id="CHEBI:173112"/>
        <dbReference type="EC" id="2.7.7.7"/>
    </reaction>
</comment>
<dbReference type="AlphaFoldDB" id="A0A6M3IJK1"/>
<dbReference type="EMBL" id="MT141278">
    <property type="protein sequence ID" value="QJA57524.1"/>
    <property type="molecule type" value="Genomic_DNA"/>
</dbReference>
<keyword evidence="6" id="KW-0239">DNA-directed DNA polymerase</keyword>
<dbReference type="Pfam" id="PF00476">
    <property type="entry name" value="DNA_pol_A"/>
    <property type="match status" value="1"/>
</dbReference>
<dbReference type="PANTHER" id="PTHR10133">
    <property type="entry name" value="DNA POLYMERASE I"/>
    <property type="match status" value="1"/>
</dbReference>
<evidence type="ECO:0000256" key="8">
    <source>
        <dbReference type="ARBA" id="ARBA00049244"/>
    </source>
</evidence>
<evidence type="ECO:0000313" key="10">
    <source>
        <dbReference type="EMBL" id="QJA57524.1"/>
    </source>
</evidence>
<protein>
    <recommendedName>
        <fullName evidence="2">DNA-directed DNA polymerase</fullName>
        <ecNumber evidence="2">2.7.7.7</ecNumber>
    </recommendedName>
</protein>
<evidence type="ECO:0000259" key="9">
    <source>
        <dbReference type="SMART" id="SM00482"/>
    </source>
</evidence>
<evidence type="ECO:0000256" key="6">
    <source>
        <dbReference type="ARBA" id="ARBA00022932"/>
    </source>
</evidence>
<evidence type="ECO:0000256" key="5">
    <source>
        <dbReference type="ARBA" id="ARBA00022705"/>
    </source>
</evidence>
<dbReference type="GO" id="GO:0006261">
    <property type="term" value="P:DNA-templated DNA replication"/>
    <property type="evidence" value="ECO:0007669"/>
    <property type="project" value="InterPro"/>
</dbReference>
<name>A0A6M3IJK1_9ZZZZ</name>
<dbReference type="GO" id="GO:0003677">
    <property type="term" value="F:DNA binding"/>
    <property type="evidence" value="ECO:0007669"/>
    <property type="project" value="UniProtKB-KW"/>
</dbReference>
<evidence type="ECO:0000256" key="4">
    <source>
        <dbReference type="ARBA" id="ARBA00022695"/>
    </source>
</evidence>
<reference evidence="10" key="1">
    <citation type="submission" date="2020-03" db="EMBL/GenBank/DDBJ databases">
        <title>The deep terrestrial virosphere.</title>
        <authorList>
            <person name="Holmfeldt K."/>
            <person name="Nilsson E."/>
            <person name="Simone D."/>
            <person name="Lopez-Fernandez M."/>
            <person name="Wu X."/>
            <person name="de Brujin I."/>
            <person name="Lundin D."/>
            <person name="Andersson A."/>
            <person name="Bertilsson S."/>
            <person name="Dopson M."/>
        </authorList>
    </citation>
    <scope>NUCLEOTIDE SEQUENCE</scope>
    <source>
        <strain evidence="10">MM415B01627</strain>
    </source>
</reference>
<dbReference type="InterPro" id="IPR002298">
    <property type="entry name" value="DNA_polymerase_A"/>
</dbReference>
<dbReference type="Gene3D" id="3.30.70.370">
    <property type="match status" value="1"/>
</dbReference>
<dbReference type="PANTHER" id="PTHR10133:SF27">
    <property type="entry name" value="DNA POLYMERASE NU"/>
    <property type="match status" value="1"/>
</dbReference>
<keyword evidence="7" id="KW-0238">DNA-binding</keyword>
<dbReference type="PROSITE" id="PS00447">
    <property type="entry name" value="DNA_POLYMERASE_A"/>
    <property type="match status" value="1"/>
</dbReference>
<dbReference type="SMART" id="SM00482">
    <property type="entry name" value="POLAc"/>
    <property type="match status" value="1"/>
</dbReference>
<dbReference type="InterPro" id="IPR043502">
    <property type="entry name" value="DNA/RNA_pol_sf"/>
</dbReference>
<dbReference type="SUPFAM" id="SSF56672">
    <property type="entry name" value="DNA/RNA polymerases"/>
    <property type="match status" value="1"/>
</dbReference>
<evidence type="ECO:0000256" key="2">
    <source>
        <dbReference type="ARBA" id="ARBA00012417"/>
    </source>
</evidence>
<dbReference type="InterPro" id="IPR019760">
    <property type="entry name" value="DNA-dir_DNA_pol_A_CS"/>
</dbReference>
<dbReference type="GO" id="GO:0003887">
    <property type="term" value="F:DNA-directed DNA polymerase activity"/>
    <property type="evidence" value="ECO:0007669"/>
    <property type="project" value="UniProtKB-KW"/>
</dbReference>
<sequence>MAVKYVGIDLGQIEMRMAAHVSEDPELVRIFWEGGDIHTYTACRMFGLPPDKIDGKKHRYPAKRTGFGVLYGISAAGLLNVFFHDGVTNFTERDCQRFIDSWFDTYTGVKHWIDNTEAFIRRNGYVVDMFGRRRWIPEVYSTLPYVVDAGLRQGVNAPIQSGAQGYIKEVMKQSLPYRQAWKRIGVRCDLVMQVHDELIYEMDEEWIPYIVPIFKQVMETATPLIVPVKADIEIGTTWGSMKEVTEEELWKLRVI</sequence>
<dbReference type="EC" id="2.7.7.7" evidence="2"/>
<dbReference type="InterPro" id="IPR001098">
    <property type="entry name" value="DNA-dir_DNA_pol_A_palm_dom"/>
</dbReference>
<proteinExistence type="inferred from homology"/>
<dbReference type="Gene3D" id="1.10.150.20">
    <property type="entry name" value="5' to 3' exonuclease, C-terminal subdomain"/>
    <property type="match status" value="1"/>
</dbReference>
<keyword evidence="3" id="KW-0808">Transferase</keyword>
<dbReference type="GO" id="GO:0006302">
    <property type="term" value="P:double-strand break repair"/>
    <property type="evidence" value="ECO:0007669"/>
    <property type="project" value="TreeGrafter"/>
</dbReference>
<accession>A0A6M3IJK1</accession>